<dbReference type="GO" id="GO:0030686">
    <property type="term" value="C:90S preribosome"/>
    <property type="evidence" value="ECO:0007669"/>
    <property type="project" value="TreeGrafter"/>
</dbReference>
<feature type="compositionally biased region" description="Polar residues" evidence="2">
    <location>
        <begin position="147"/>
        <end position="168"/>
    </location>
</feature>
<feature type="region of interest" description="Disordered" evidence="2">
    <location>
        <begin position="397"/>
        <end position="503"/>
    </location>
</feature>
<dbReference type="AlphaFoldDB" id="A0A6A5URR9"/>
<feature type="compositionally biased region" description="Basic residues" evidence="2">
    <location>
        <begin position="571"/>
        <end position="588"/>
    </location>
</feature>
<feature type="compositionally biased region" description="Basic and acidic residues" evidence="2">
    <location>
        <begin position="422"/>
        <end position="444"/>
    </location>
</feature>
<dbReference type="PANTHER" id="PTHR14490:SF5">
    <property type="entry name" value="PROTEIN KRI1 HOMOLOG"/>
    <property type="match status" value="1"/>
</dbReference>
<feature type="compositionally biased region" description="Basic and acidic residues" evidence="2">
    <location>
        <begin position="27"/>
        <end position="39"/>
    </location>
</feature>
<keyword evidence="5" id="KW-1185">Reference proteome</keyword>
<accession>A0A6A5URR9</accession>
<dbReference type="Pfam" id="PF05178">
    <property type="entry name" value="Kri1"/>
    <property type="match status" value="1"/>
</dbReference>
<evidence type="ECO:0000256" key="2">
    <source>
        <dbReference type="SAM" id="MobiDB-lite"/>
    </source>
</evidence>
<dbReference type="PANTHER" id="PTHR14490">
    <property type="entry name" value="ZINC FINGER, ZZ TYPE"/>
    <property type="match status" value="1"/>
</dbReference>
<feature type="region of interest" description="Disordered" evidence="2">
    <location>
        <begin position="308"/>
        <end position="336"/>
    </location>
</feature>
<feature type="compositionally biased region" description="Basic and acidic residues" evidence="2">
    <location>
        <begin position="309"/>
        <end position="336"/>
    </location>
</feature>
<feature type="region of interest" description="Disordered" evidence="2">
    <location>
        <begin position="569"/>
        <end position="650"/>
    </location>
</feature>
<sequence length="650" mass="73632">MAKSKSKQLSNGMKRELTEDATIAKPPADRPAKKTKLLDDSDEEAESDHGGVSLKINEDYARRFEHNKKREEQHRLEEKYGKNRALQDDGEDSEDSQEGVEEDDAGELVTEDLDQEISATLAALRSKDPRIYDSNVNFYKPAEADASTANGTTKEPSMTLKQYHTQNYLKGELGEKEDTPPRTYAQEQEDARQNLVKELKGAEAEEEDDDFLVAKSRIEPAPEKRVKITVQDVENADKDPETFLSNFMASRAWVPKGDARFQPLVSDDEDEEAAAEEWENSYNMYFEDTTGANEKIVTYARDTVAKTTVRREGKSSRAKAREAARAKREAERKEKEEDLARLRKLKIDQMEKKVQKIRQTGGLKGRDFNVEEWKDVLEADWSDDQWDKEMQRRFGDAYYADNDAVSESDEDDRKGKKKAKKPKFDDDIDIKDLIPDFKDDEVERPQFTLSDDEDAEAGAEGMDVDEEEEEEEEGAETSKAKKTSKQRKQEHANAKSAARRDRRLIENLVNDSLQYEAAIAASSSKAPKGFRYRETSPTTFGMTPRDILLASDKQLNEFAGLKKLAAFRDPAKKKKDKKQLSKKARLRQWRQETFGDAEGPKGGFETIINEDEDGVNGHAGPSAGAEGGNIHEGERKKKRKRKGKNSAAEA</sequence>
<reference evidence="4" key="1">
    <citation type="journal article" date="2020" name="Stud. Mycol.">
        <title>101 Dothideomycetes genomes: a test case for predicting lifestyles and emergence of pathogens.</title>
        <authorList>
            <person name="Haridas S."/>
            <person name="Albert R."/>
            <person name="Binder M."/>
            <person name="Bloem J."/>
            <person name="Labutti K."/>
            <person name="Salamov A."/>
            <person name="Andreopoulos B."/>
            <person name="Baker S."/>
            <person name="Barry K."/>
            <person name="Bills G."/>
            <person name="Bluhm B."/>
            <person name="Cannon C."/>
            <person name="Castanera R."/>
            <person name="Culley D."/>
            <person name="Daum C."/>
            <person name="Ezra D."/>
            <person name="Gonzalez J."/>
            <person name="Henrissat B."/>
            <person name="Kuo A."/>
            <person name="Liang C."/>
            <person name="Lipzen A."/>
            <person name="Lutzoni F."/>
            <person name="Magnuson J."/>
            <person name="Mondo S."/>
            <person name="Nolan M."/>
            <person name="Ohm R."/>
            <person name="Pangilinan J."/>
            <person name="Park H.-J."/>
            <person name="Ramirez L."/>
            <person name="Alfaro M."/>
            <person name="Sun H."/>
            <person name="Tritt A."/>
            <person name="Yoshinaga Y."/>
            <person name="Zwiers L.-H."/>
            <person name="Turgeon B."/>
            <person name="Goodwin S."/>
            <person name="Spatafora J."/>
            <person name="Crous P."/>
            <person name="Grigoriev I."/>
        </authorList>
    </citation>
    <scope>NUCLEOTIDE SEQUENCE</scope>
    <source>
        <strain evidence="4">CBS 107.79</strain>
    </source>
</reference>
<evidence type="ECO:0000259" key="3">
    <source>
        <dbReference type="Pfam" id="PF12936"/>
    </source>
</evidence>
<comment type="similarity">
    <text evidence="1">Belongs to the KRI1 family.</text>
</comment>
<organism evidence="4 5">
    <name type="scientific">Bimuria novae-zelandiae CBS 107.79</name>
    <dbReference type="NCBI Taxonomy" id="1447943"/>
    <lineage>
        <taxon>Eukaryota</taxon>
        <taxon>Fungi</taxon>
        <taxon>Dikarya</taxon>
        <taxon>Ascomycota</taxon>
        <taxon>Pezizomycotina</taxon>
        <taxon>Dothideomycetes</taxon>
        <taxon>Pleosporomycetidae</taxon>
        <taxon>Pleosporales</taxon>
        <taxon>Massarineae</taxon>
        <taxon>Didymosphaeriaceae</taxon>
        <taxon>Bimuria</taxon>
    </lineage>
</organism>
<evidence type="ECO:0000313" key="4">
    <source>
        <dbReference type="EMBL" id="KAF1967344.1"/>
    </source>
</evidence>
<dbReference type="GO" id="GO:0005730">
    <property type="term" value="C:nucleolus"/>
    <property type="evidence" value="ECO:0007669"/>
    <property type="project" value="TreeGrafter"/>
</dbReference>
<proteinExistence type="inferred from homology"/>
<dbReference type="Proteomes" id="UP000800036">
    <property type="component" value="Unassembled WGS sequence"/>
</dbReference>
<dbReference type="InterPro" id="IPR024626">
    <property type="entry name" value="Kri1-like_C"/>
</dbReference>
<feature type="region of interest" description="Disordered" evidence="2">
    <location>
        <begin position="143"/>
        <end position="189"/>
    </location>
</feature>
<dbReference type="OrthoDB" id="10252032at2759"/>
<protein>
    <submittedName>
        <fullName evidence="4">Krr1-domain-containing protein</fullName>
    </submittedName>
</protein>
<dbReference type="GO" id="GO:0000447">
    <property type="term" value="P:endonucleolytic cleavage in ITS1 to separate SSU-rRNA from 5.8S rRNA and LSU-rRNA from tricistronic rRNA transcript (SSU-rRNA, 5.8S rRNA, LSU-rRNA)"/>
    <property type="evidence" value="ECO:0007669"/>
    <property type="project" value="TreeGrafter"/>
</dbReference>
<feature type="domain" description="Kri1-like C-terminal" evidence="3">
    <location>
        <begin position="506"/>
        <end position="593"/>
    </location>
</feature>
<feature type="region of interest" description="Disordered" evidence="2">
    <location>
        <begin position="520"/>
        <end position="543"/>
    </location>
</feature>
<gene>
    <name evidence="4" type="ORF">BU23DRAFT_542839</name>
</gene>
<dbReference type="Pfam" id="PF12936">
    <property type="entry name" value="Kri1_C"/>
    <property type="match status" value="1"/>
</dbReference>
<dbReference type="InterPro" id="IPR018034">
    <property type="entry name" value="Kri1"/>
</dbReference>
<feature type="region of interest" description="Disordered" evidence="2">
    <location>
        <begin position="1"/>
        <end position="111"/>
    </location>
</feature>
<evidence type="ECO:0000313" key="5">
    <source>
        <dbReference type="Proteomes" id="UP000800036"/>
    </source>
</evidence>
<feature type="compositionally biased region" description="Basic and acidic residues" evidence="2">
    <location>
        <begin position="56"/>
        <end position="87"/>
    </location>
</feature>
<feature type="compositionally biased region" description="Acidic residues" evidence="2">
    <location>
        <begin position="88"/>
        <end position="111"/>
    </location>
</feature>
<evidence type="ECO:0000256" key="1">
    <source>
        <dbReference type="ARBA" id="ARBA00007473"/>
    </source>
</evidence>
<name>A0A6A5URR9_9PLEO</name>
<dbReference type="EMBL" id="ML976733">
    <property type="protein sequence ID" value="KAF1967344.1"/>
    <property type="molecule type" value="Genomic_DNA"/>
</dbReference>
<feature type="compositionally biased region" description="Acidic residues" evidence="2">
    <location>
        <begin position="450"/>
        <end position="475"/>
    </location>
</feature>